<dbReference type="PANTHER" id="PTHR32243:SF18">
    <property type="entry name" value="INNER MEMBRANE ABC TRANSPORTER PERMEASE PROTEIN YCJP"/>
    <property type="match status" value="1"/>
</dbReference>
<dbReference type="InterPro" id="IPR035906">
    <property type="entry name" value="MetI-like_sf"/>
</dbReference>
<feature type="transmembrane region" description="Helical" evidence="7">
    <location>
        <begin position="86"/>
        <end position="106"/>
    </location>
</feature>
<evidence type="ECO:0000256" key="2">
    <source>
        <dbReference type="ARBA" id="ARBA00022448"/>
    </source>
</evidence>
<evidence type="ECO:0000259" key="8">
    <source>
        <dbReference type="PROSITE" id="PS50928"/>
    </source>
</evidence>
<evidence type="ECO:0000256" key="4">
    <source>
        <dbReference type="ARBA" id="ARBA00022692"/>
    </source>
</evidence>
<proteinExistence type="inferred from homology"/>
<dbReference type="InterPro" id="IPR000515">
    <property type="entry name" value="MetI-like"/>
</dbReference>
<dbReference type="SUPFAM" id="SSF161098">
    <property type="entry name" value="MetI-like"/>
    <property type="match status" value="1"/>
</dbReference>
<reference evidence="9" key="1">
    <citation type="submission" date="2023-06" db="EMBL/GenBank/DDBJ databases">
        <title>Egi l300058.</title>
        <authorList>
            <person name="Gao L."/>
            <person name="Fang B.-Z."/>
            <person name="Li W.-J."/>
        </authorList>
    </citation>
    <scope>NUCLEOTIDE SEQUENCE</scope>
    <source>
        <strain evidence="9">EGI L300058</strain>
    </source>
</reference>
<evidence type="ECO:0000256" key="1">
    <source>
        <dbReference type="ARBA" id="ARBA00004651"/>
    </source>
</evidence>
<keyword evidence="5 7" id="KW-1133">Transmembrane helix</keyword>
<dbReference type="RefSeq" id="WP_301143689.1">
    <property type="nucleotide sequence ID" value="NZ_JAUHQA010000001.1"/>
</dbReference>
<dbReference type="InterPro" id="IPR050901">
    <property type="entry name" value="BP-dep_ABC_trans_perm"/>
</dbReference>
<accession>A0ABT8GHM7</accession>
<feature type="transmembrane region" description="Helical" evidence="7">
    <location>
        <begin position="50"/>
        <end position="74"/>
    </location>
</feature>
<comment type="caution">
    <text evidence="9">The sequence shown here is derived from an EMBL/GenBank/DDBJ whole genome shotgun (WGS) entry which is preliminary data.</text>
</comment>
<dbReference type="PANTHER" id="PTHR32243">
    <property type="entry name" value="MALTOSE TRANSPORT SYSTEM PERMEASE-RELATED"/>
    <property type="match status" value="1"/>
</dbReference>
<evidence type="ECO:0000313" key="10">
    <source>
        <dbReference type="Proteomes" id="UP001172708"/>
    </source>
</evidence>
<sequence>MWVFPVYWMVNSSFQTSATISSLTPTWLPTSGSWTNYRAVFSDSTFTGALGMSLAVTGIALVVCLVFAFLGALAVSRFRFRGRKSFVLAVILVQMLPAEAMFIAQYKMISGLGLLNSIAGVSIIYIAMVVPFTLWMLRGFVAGVPADLEEAAMMDGCTRFGAFMRVTFPLLAPGLVASGVYAYLQVWNEFALASVILTSDQSETLPLWLRNFAQPSSLGMIEWGQVMAGSTLVAIPVIVFFMIVQGRMTSGLVGGAVKG</sequence>
<keyword evidence="10" id="KW-1185">Reference proteome</keyword>
<comment type="similarity">
    <text evidence="7">Belongs to the binding-protein-dependent transport system permease family.</text>
</comment>
<dbReference type="EMBL" id="JAUHQA010000001">
    <property type="protein sequence ID" value="MDN4480942.1"/>
    <property type="molecule type" value="Genomic_DNA"/>
</dbReference>
<feature type="transmembrane region" description="Helical" evidence="7">
    <location>
        <begin position="118"/>
        <end position="141"/>
    </location>
</feature>
<organism evidence="9 10">
    <name type="scientific">Demequina muriae</name>
    <dbReference type="NCBI Taxonomy" id="3051664"/>
    <lineage>
        <taxon>Bacteria</taxon>
        <taxon>Bacillati</taxon>
        <taxon>Actinomycetota</taxon>
        <taxon>Actinomycetes</taxon>
        <taxon>Micrococcales</taxon>
        <taxon>Demequinaceae</taxon>
        <taxon>Demequina</taxon>
    </lineage>
</organism>
<feature type="transmembrane region" description="Helical" evidence="7">
    <location>
        <begin position="162"/>
        <end position="184"/>
    </location>
</feature>
<feature type="transmembrane region" description="Helical" evidence="7">
    <location>
        <begin position="223"/>
        <end position="244"/>
    </location>
</feature>
<evidence type="ECO:0000313" key="9">
    <source>
        <dbReference type="EMBL" id="MDN4480942.1"/>
    </source>
</evidence>
<gene>
    <name evidence="9" type="ORF">QQX02_08420</name>
</gene>
<keyword evidence="2 7" id="KW-0813">Transport</keyword>
<feature type="domain" description="ABC transmembrane type-1" evidence="8">
    <location>
        <begin position="50"/>
        <end position="244"/>
    </location>
</feature>
<keyword evidence="6 7" id="KW-0472">Membrane</keyword>
<dbReference type="Proteomes" id="UP001172708">
    <property type="component" value="Unassembled WGS sequence"/>
</dbReference>
<evidence type="ECO:0000256" key="6">
    <source>
        <dbReference type="ARBA" id="ARBA00023136"/>
    </source>
</evidence>
<dbReference type="Gene3D" id="1.10.3720.10">
    <property type="entry name" value="MetI-like"/>
    <property type="match status" value="1"/>
</dbReference>
<dbReference type="Pfam" id="PF00528">
    <property type="entry name" value="BPD_transp_1"/>
    <property type="match status" value="1"/>
</dbReference>
<evidence type="ECO:0000256" key="7">
    <source>
        <dbReference type="RuleBase" id="RU363032"/>
    </source>
</evidence>
<dbReference type="PROSITE" id="PS50928">
    <property type="entry name" value="ABC_TM1"/>
    <property type="match status" value="1"/>
</dbReference>
<protein>
    <submittedName>
        <fullName evidence="9">Carbohydrate ABC transporter permease</fullName>
    </submittedName>
</protein>
<keyword evidence="4 7" id="KW-0812">Transmembrane</keyword>
<keyword evidence="3" id="KW-1003">Cell membrane</keyword>
<evidence type="ECO:0000256" key="5">
    <source>
        <dbReference type="ARBA" id="ARBA00022989"/>
    </source>
</evidence>
<dbReference type="CDD" id="cd06261">
    <property type="entry name" value="TM_PBP2"/>
    <property type="match status" value="1"/>
</dbReference>
<comment type="subcellular location">
    <subcellularLocation>
        <location evidence="1 7">Cell membrane</location>
        <topology evidence="1 7">Multi-pass membrane protein</topology>
    </subcellularLocation>
</comment>
<name>A0ABT8GHM7_9MICO</name>
<evidence type="ECO:0000256" key="3">
    <source>
        <dbReference type="ARBA" id="ARBA00022475"/>
    </source>
</evidence>